<gene>
    <name evidence="3" type="ORF">PPOP_3145</name>
</gene>
<feature type="domain" description="Creatinase N-terminal" evidence="2">
    <location>
        <begin position="6"/>
        <end position="173"/>
    </location>
</feature>
<dbReference type="EMBL" id="BALG01000247">
    <property type="protein sequence ID" value="GAC43745.1"/>
    <property type="molecule type" value="Genomic_DNA"/>
</dbReference>
<sequence length="398" mass="44574">MSFNADRLIVKMKEHRLHAIIAATRENVRYFAGFEPVIKTLKPYGGQCYAIITYDCPQTVHIVHSIGEIDQVLDAHSTIGHVFTYGTFYREHHSGAALTQEEEKLKQLSNNDMSYSNAEAALGALLKQLGLLQERIGFDEDGLSSNTKNNLKNQLPQAELVECASLIRCVRAVKTREEVMHLRASAQCIETAIHAVVEELYEGMNEVEIASIFAKAVAAQGGIPRLSMIKLGRHAVGGQRRQRSHIRLEPGDLLWFDCDVVLHGYWADIARVFAYKTVRPEYQKYNALRTGQRIAMREVKPGMRGKDVFHLTMNAVHEAGFHNYRRHHVGHGIGLEPYELPVLAPNSEDVIEAGMVLSIETPYYEFGLGALHTEDPIVVAMNGNEILTRSDSLFKVVG</sequence>
<dbReference type="CDD" id="cd01066">
    <property type="entry name" value="APP_MetAP"/>
    <property type="match status" value="1"/>
</dbReference>
<evidence type="ECO:0000259" key="2">
    <source>
        <dbReference type="Pfam" id="PF01321"/>
    </source>
</evidence>
<keyword evidence="3" id="KW-0031">Aminopeptidase</keyword>
<dbReference type="SUPFAM" id="SSF55920">
    <property type="entry name" value="Creatinase/aminopeptidase"/>
    <property type="match status" value="1"/>
</dbReference>
<dbReference type="PANTHER" id="PTHR46112">
    <property type="entry name" value="AMINOPEPTIDASE"/>
    <property type="match status" value="1"/>
</dbReference>
<dbReference type="RefSeq" id="WP_006287445.1">
    <property type="nucleotide sequence ID" value="NZ_BALG01000247.1"/>
</dbReference>
<proteinExistence type="predicted"/>
<evidence type="ECO:0000259" key="1">
    <source>
        <dbReference type="Pfam" id="PF00557"/>
    </source>
</evidence>
<dbReference type="PANTHER" id="PTHR46112:SF2">
    <property type="entry name" value="XAA-PRO AMINOPEPTIDASE P-RELATED"/>
    <property type="match status" value="1"/>
</dbReference>
<keyword evidence="3" id="KW-0645">Protease</keyword>
<dbReference type="AlphaFoldDB" id="M9LKC9"/>
<dbReference type="Gene3D" id="3.90.230.10">
    <property type="entry name" value="Creatinase/methionine aminopeptidase superfamily"/>
    <property type="match status" value="1"/>
</dbReference>
<comment type="caution">
    <text evidence="3">The sequence shown here is derived from an EMBL/GenBank/DDBJ whole genome shotgun (WGS) entry which is preliminary data.</text>
</comment>
<dbReference type="Gene3D" id="3.40.350.10">
    <property type="entry name" value="Creatinase/prolidase N-terminal domain"/>
    <property type="match status" value="1"/>
</dbReference>
<dbReference type="InterPro" id="IPR000994">
    <property type="entry name" value="Pept_M24"/>
</dbReference>
<keyword evidence="4" id="KW-1185">Reference proteome</keyword>
<reference evidence="3 4" key="1">
    <citation type="submission" date="2012-10" db="EMBL/GenBank/DDBJ databases">
        <title>Draft Genome Sequence of Paenibacillus popilliae ATCC 14706T.</title>
        <authorList>
            <person name="Iiyama K."/>
            <person name="Mori K."/>
            <person name="Mon H."/>
            <person name="Chieda Y."/>
            <person name="Lee J.M."/>
            <person name="Kusakabe T."/>
            <person name="Tashiro K."/>
            <person name="Asano S."/>
            <person name="Yasunaga-Aoki C."/>
            <person name="Shimizu S."/>
        </authorList>
    </citation>
    <scope>NUCLEOTIDE SEQUENCE [LARGE SCALE GENOMIC DNA]</scope>
    <source>
        <strain evidence="3 4">ATCC 14706</strain>
    </source>
</reference>
<dbReference type="InterPro" id="IPR000587">
    <property type="entry name" value="Creatinase_N"/>
</dbReference>
<evidence type="ECO:0000313" key="4">
    <source>
        <dbReference type="Proteomes" id="UP000029453"/>
    </source>
</evidence>
<name>M9LKC9_PAEPP</name>
<dbReference type="Proteomes" id="UP000029453">
    <property type="component" value="Unassembled WGS sequence"/>
</dbReference>
<dbReference type="GO" id="GO:0004177">
    <property type="term" value="F:aminopeptidase activity"/>
    <property type="evidence" value="ECO:0007669"/>
    <property type="project" value="UniProtKB-KW"/>
</dbReference>
<dbReference type="InterPro" id="IPR050659">
    <property type="entry name" value="Peptidase_M24B"/>
</dbReference>
<dbReference type="InterPro" id="IPR036005">
    <property type="entry name" value="Creatinase/aminopeptidase-like"/>
</dbReference>
<organism evidence="3 4">
    <name type="scientific">Paenibacillus popilliae ATCC 14706</name>
    <dbReference type="NCBI Taxonomy" id="1212764"/>
    <lineage>
        <taxon>Bacteria</taxon>
        <taxon>Bacillati</taxon>
        <taxon>Bacillota</taxon>
        <taxon>Bacilli</taxon>
        <taxon>Bacillales</taxon>
        <taxon>Paenibacillaceae</taxon>
        <taxon>Paenibacillus</taxon>
    </lineage>
</organism>
<dbReference type="OrthoDB" id="9806388at2"/>
<evidence type="ECO:0000313" key="3">
    <source>
        <dbReference type="EMBL" id="GAC43745.1"/>
    </source>
</evidence>
<keyword evidence="3" id="KW-0378">Hydrolase</keyword>
<dbReference type="Pfam" id="PF01321">
    <property type="entry name" value="Creatinase_N"/>
    <property type="match status" value="1"/>
</dbReference>
<feature type="domain" description="Peptidase M24" evidence="1">
    <location>
        <begin position="182"/>
        <end position="379"/>
    </location>
</feature>
<accession>M9LKC9</accession>
<protein>
    <submittedName>
        <fullName evidence="3">Xaa-pro aminopeptidase</fullName>
    </submittedName>
</protein>
<dbReference type="SUPFAM" id="SSF53092">
    <property type="entry name" value="Creatinase/prolidase N-terminal domain"/>
    <property type="match status" value="1"/>
</dbReference>
<dbReference type="InterPro" id="IPR029149">
    <property type="entry name" value="Creatin/AminoP/Spt16_N"/>
</dbReference>
<dbReference type="Pfam" id="PF00557">
    <property type="entry name" value="Peptidase_M24"/>
    <property type="match status" value="1"/>
</dbReference>